<dbReference type="EMBL" id="FORA01000003">
    <property type="protein sequence ID" value="SFJ26946.1"/>
    <property type="molecule type" value="Genomic_DNA"/>
</dbReference>
<proteinExistence type="predicted"/>
<protein>
    <submittedName>
        <fullName evidence="1">Uncharacterized protein</fullName>
    </submittedName>
</protein>
<dbReference type="Proteomes" id="UP000199110">
    <property type="component" value="Unassembled WGS sequence"/>
</dbReference>
<gene>
    <name evidence="1" type="ORF">SAMN04488095_2361</name>
</gene>
<name>A0A1I3Q191_9RHOB</name>
<dbReference type="OrthoDB" id="7859107at2"/>
<accession>A0A1I3Q191</accession>
<dbReference type="RefSeq" id="WP_092780712.1">
    <property type="nucleotide sequence ID" value="NZ_FORA01000003.1"/>
</dbReference>
<dbReference type="STRING" id="390807.SAMN04488095_2361"/>
<organism evidence="1 2">
    <name type="scientific">Jannaschia pohangensis</name>
    <dbReference type="NCBI Taxonomy" id="390807"/>
    <lineage>
        <taxon>Bacteria</taxon>
        <taxon>Pseudomonadati</taxon>
        <taxon>Pseudomonadota</taxon>
        <taxon>Alphaproteobacteria</taxon>
        <taxon>Rhodobacterales</taxon>
        <taxon>Roseobacteraceae</taxon>
        <taxon>Jannaschia</taxon>
    </lineage>
</organism>
<dbReference type="AlphaFoldDB" id="A0A1I3Q191"/>
<evidence type="ECO:0000313" key="1">
    <source>
        <dbReference type="EMBL" id="SFJ26946.1"/>
    </source>
</evidence>
<reference evidence="1 2" key="1">
    <citation type="submission" date="2016-10" db="EMBL/GenBank/DDBJ databases">
        <authorList>
            <person name="de Groot N.N."/>
        </authorList>
    </citation>
    <scope>NUCLEOTIDE SEQUENCE [LARGE SCALE GENOMIC DNA]</scope>
    <source>
        <strain evidence="1 2">DSM 19073</strain>
    </source>
</reference>
<evidence type="ECO:0000313" key="2">
    <source>
        <dbReference type="Proteomes" id="UP000199110"/>
    </source>
</evidence>
<keyword evidence="2" id="KW-1185">Reference proteome</keyword>
<sequence>MPILIVLTLLVAAAIWFWSGSRVPSVRRNPCDWQPTGFRTGPMHEFNCAHCGIKGFGKDGKVPTVCKRGLGR</sequence>